<protein>
    <submittedName>
        <fullName evidence="1">Uncharacterized protein</fullName>
    </submittedName>
</protein>
<proteinExistence type="predicted"/>
<evidence type="ECO:0000313" key="1">
    <source>
        <dbReference type="EMBL" id="KAJ7988160.1"/>
    </source>
</evidence>
<keyword evidence="2" id="KW-1185">Reference proteome</keyword>
<accession>A0ACC2FA42</accession>
<gene>
    <name evidence="1" type="ORF">DPEC_G00320730</name>
</gene>
<sequence>MREVCSAPNSGRLTTGAPPEDAWYGLTTGGHSIGDSCSGDSMGPQSSGAGIATPNQSQKSPVCRCC</sequence>
<comment type="caution">
    <text evidence="1">The sequence shown here is derived from an EMBL/GenBank/DDBJ whole genome shotgun (WGS) entry which is preliminary data.</text>
</comment>
<dbReference type="EMBL" id="CM055758">
    <property type="protein sequence ID" value="KAJ7988160.1"/>
    <property type="molecule type" value="Genomic_DNA"/>
</dbReference>
<evidence type="ECO:0000313" key="2">
    <source>
        <dbReference type="Proteomes" id="UP001157502"/>
    </source>
</evidence>
<reference evidence="1" key="1">
    <citation type="submission" date="2021-05" db="EMBL/GenBank/DDBJ databases">
        <authorList>
            <person name="Pan Q."/>
            <person name="Jouanno E."/>
            <person name="Zahm M."/>
            <person name="Klopp C."/>
            <person name="Cabau C."/>
            <person name="Louis A."/>
            <person name="Berthelot C."/>
            <person name="Parey E."/>
            <person name="Roest Crollius H."/>
            <person name="Montfort J."/>
            <person name="Robinson-Rechavi M."/>
            <person name="Bouchez O."/>
            <person name="Lampietro C."/>
            <person name="Lopez Roques C."/>
            <person name="Donnadieu C."/>
            <person name="Postlethwait J."/>
            <person name="Bobe J."/>
            <person name="Dillon D."/>
            <person name="Chandos A."/>
            <person name="von Hippel F."/>
            <person name="Guiguen Y."/>
        </authorList>
    </citation>
    <scope>NUCLEOTIDE SEQUENCE</scope>
    <source>
        <strain evidence="1">YG-Jan2019</strain>
    </source>
</reference>
<dbReference type="Proteomes" id="UP001157502">
    <property type="component" value="Chromosome 31"/>
</dbReference>
<name>A0ACC2FA42_DALPE</name>
<organism evidence="1 2">
    <name type="scientific">Dallia pectoralis</name>
    <name type="common">Alaska blackfish</name>
    <dbReference type="NCBI Taxonomy" id="75939"/>
    <lineage>
        <taxon>Eukaryota</taxon>
        <taxon>Metazoa</taxon>
        <taxon>Chordata</taxon>
        <taxon>Craniata</taxon>
        <taxon>Vertebrata</taxon>
        <taxon>Euteleostomi</taxon>
        <taxon>Actinopterygii</taxon>
        <taxon>Neopterygii</taxon>
        <taxon>Teleostei</taxon>
        <taxon>Protacanthopterygii</taxon>
        <taxon>Esociformes</taxon>
        <taxon>Umbridae</taxon>
        <taxon>Dallia</taxon>
    </lineage>
</organism>